<dbReference type="OrthoDB" id="10265007at2759"/>
<evidence type="ECO:0000256" key="7">
    <source>
        <dbReference type="ARBA" id="ARBA00022837"/>
    </source>
</evidence>
<dbReference type="Pfam" id="PF17958">
    <property type="entry name" value="EF-hand_13"/>
    <property type="match status" value="1"/>
</dbReference>
<evidence type="ECO:0000256" key="9">
    <source>
        <dbReference type="SAM" id="MobiDB-lite"/>
    </source>
</evidence>
<evidence type="ECO:0000256" key="1">
    <source>
        <dbReference type="ARBA" id="ARBA00004123"/>
    </source>
</evidence>
<evidence type="ECO:0000256" key="5">
    <source>
        <dbReference type="ARBA" id="ARBA00022723"/>
    </source>
</evidence>
<protein>
    <recommendedName>
        <fullName evidence="3">Serine/threonine-protein phosphatase 2A regulatory subunit B'' subunit gamma</fullName>
    </recommendedName>
</protein>
<evidence type="ECO:0000256" key="4">
    <source>
        <dbReference type="ARBA" id="ARBA00022490"/>
    </source>
</evidence>
<feature type="compositionally biased region" description="Basic and acidic residues" evidence="9">
    <location>
        <begin position="622"/>
        <end position="642"/>
    </location>
</feature>
<feature type="domain" description="EF-hand" evidence="10">
    <location>
        <begin position="366"/>
        <end position="401"/>
    </location>
</feature>
<dbReference type="GO" id="GO:0005813">
    <property type="term" value="C:centrosome"/>
    <property type="evidence" value="ECO:0007669"/>
    <property type="project" value="TreeGrafter"/>
</dbReference>
<dbReference type="InterPro" id="IPR041534">
    <property type="entry name" value="EF-hand_13"/>
</dbReference>
<gene>
    <name evidence="11" type="ORF">CTOB1V02_LOCUS2921</name>
</gene>
<feature type="region of interest" description="Disordered" evidence="9">
    <location>
        <begin position="22"/>
        <end position="53"/>
    </location>
</feature>
<dbReference type="InterPro" id="IPR002048">
    <property type="entry name" value="EF_hand_dom"/>
</dbReference>
<keyword evidence="6" id="KW-0677">Repeat</keyword>
<keyword evidence="5" id="KW-0479">Metal-binding</keyword>
<evidence type="ECO:0000256" key="3">
    <source>
        <dbReference type="ARBA" id="ARBA00022320"/>
    </source>
</evidence>
<feature type="compositionally biased region" description="Acidic residues" evidence="9">
    <location>
        <begin position="31"/>
        <end position="42"/>
    </location>
</feature>
<dbReference type="GO" id="GO:0005634">
    <property type="term" value="C:nucleus"/>
    <property type="evidence" value="ECO:0007669"/>
    <property type="project" value="UniProtKB-SubCell"/>
</dbReference>
<organism evidence="11">
    <name type="scientific">Cyprideis torosa</name>
    <dbReference type="NCBI Taxonomy" id="163714"/>
    <lineage>
        <taxon>Eukaryota</taxon>
        <taxon>Metazoa</taxon>
        <taxon>Ecdysozoa</taxon>
        <taxon>Arthropoda</taxon>
        <taxon>Crustacea</taxon>
        <taxon>Oligostraca</taxon>
        <taxon>Ostracoda</taxon>
        <taxon>Podocopa</taxon>
        <taxon>Podocopida</taxon>
        <taxon>Cytherocopina</taxon>
        <taxon>Cytheroidea</taxon>
        <taxon>Cytherideidae</taxon>
        <taxon>Cyprideis</taxon>
    </lineage>
</organism>
<dbReference type="InterPro" id="IPR018247">
    <property type="entry name" value="EF_Hand_1_Ca_BS"/>
</dbReference>
<evidence type="ECO:0000256" key="8">
    <source>
        <dbReference type="ARBA" id="ARBA00023242"/>
    </source>
</evidence>
<dbReference type="GO" id="GO:0030865">
    <property type="term" value="P:cortical cytoskeleton organization"/>
    <property type="evidence" value="ECO:0007669"/>
    <property type="project" value="TreeGrafter"/>
</dbReference>
<dbReference type="Gene3D" id="1.10.238.10">
    <property type="entry name" value="EF-hand"/>
    <property type="match status" value="1"/>
</dbReference>
<dbReference type="PANTHER" id="PTHR12085">
    <property type="entry name" value="SERINE/THREONINE-PROTEIN PHOSPHATASE 2A REGULATORY SUBUNIT B'' SUBUNIT GAMMA"/>
    <property type="match status" value="1"/>
</dbReference>
<dbReference type="SUPFAM" id="SSF47473">
    <property type="entry name" value="EF-hand"/>
    <property type="match status" value="2"/>
</dbReference>
<accession>A0A7R8W4X8</accession>
<dbReference type="GO" id="GO:0000226">
    <property type="term" value="P:microtubule cytoskeleton organization"/>
    <property type="evidence" value="ECO:0007669"/>
    <property type="project" value="TreeGrafter"/>
</dbReference>
<dbReference type="PROSITE" id="PS50222">
    <property type="entry name" value="EF_HAND_2"/>
    <property type="match status" value="1"/>
</dbReference>
<evidence type="ECO:0000313" key="11">
    <source>
        <dbReference type="EMBL" id="CAD7224972.1"/>
    </source>
</evidence>
<dbReference type="PANTHER" id="PTHR12085:SF3">
    <property type="entry name" value="SERINE_THREONINE-PROTEIN PHOSPHATASE 2A REGULATORY SUBUNIT B'' SUBUNIT GAMMA"/>
    <property type="match status" value="1"/>
</dbReference>
<evidence type="ECO:0000259" key="10">
    <source>
        <dbReference type="PROSITE" id="PS50222"/>
    </source>
</evidence>
<dbReference type="GO" id="GO:0005737">
    <property type="term" value="C:cytoplasm"/>
    <property type="evidence" value="ECO:0007669"/>
    <property type="project" value="UniProtKB-SubCell"/>
</dbReference>
<dbReference type="EMBL" id="OB660477">
    <property type="protein sequence ID" value="CAD7224972.1"/>
    <property type="molecule type" value="Genomic_DNA"/>
</dbReference>
<dbReference type="InterPro" id="IPR011992">
    <property type="entry name" value="EF-hand-dom_pair"/>
</dbReference>
<dbReference type="GO" id="GO:0035303">
    <property type="term" value="P:regulation of dephosphorylation"/>
    <property type="evidence" value="ECO:0007669"/>
    <property type="project" value="InterPro"/>
</dbReference>
<feature type="compositionally biased region" description="Basic and acidic residues" evidence="9">
    <location>
        <begin position="590"/>
        <end position="610"/>
    </location>
</feature>
<keyword evidence="4" id="KW-0963">Cytoplasm</keyword>
<sequence length="662" mass="75545">MDHNAEKNTSLAALLKLPVRQKPKVVREQSEESFSESEEAEVGDSNSEQDEQKTFQKLFRQWTNDESKSDKDNWSGEVVAKFYRKVPTENEPMLLKLREEARAAFLHRMESTCVGNDEFKEMWVIFDEHATPPITSDEDKMIGYRDFMKVRNRCDECCKKFFTPVVFGKFQPHKDPHGRISIVAVFNYMLKKVWLTQTRIGLSLYDVQGEGYLTESDLESYIAELLPTLSQLDGLEESFRPFYLCTAVRKCFFFLDPQRTGRVRIRDICASNLLDELLELRDSEQPKEVHSLNWFSAPSALRVYGHYLNLDRDHNGMLSPEELQRYDGPVLTPVFIQRVFEECMTYDGEMDYKTYLDLVLALENRDQPQALQYFFRILDVDHKGYLNAFSLYYFFKSVQDMLKRYQEWVSFEDIKDEIFDMVKPVDPLKITLSDLIRCGKGGTAVSILFDINEFWNHENRELLVPSMDEVSAVRNTPISTLRGFDIDRERQAATSEQIIIMSDSVEVPAPVEAAAVPEGEKAAVPAEKKEAKTGEAAKDLDFATINEDLTAFTKQLEGTKNELAKLVEKTPGEGGGGDAAQDNPEENEAEEKGGKEDSTNGQVAEDKLDEGIEMMNGSSGRTKADAEAESKQAEADEKKEEAAKEEEDVPSKRPRVETEELS</sequence>
<dbReference type="CDD" id="cd21505">
    <property type="entry name" value="PPP2R3C"/>
    <property type="match status" value="1"/>
</dbReference>
<dbReference type="Gene3D" id="1.10.238.220">
    <property type="match status" value="1"/>
</dbReference>
<evidence type="ECO:0000256" key="2">
    <source>
        <dbReference type="ARBA" id="ARBA00004496"/>
    </source>
</evidence>
<feature type="compositionally biased region" description="Basic and acidic residues" evidence="9">
    <location>
        <begin position="649"/>
        <end position="662"/>
    </location>
</feature>
<reference evidence="11" key="1">
    <citation type="submission" date="2020-11" db="EMBL/GenBank/DDBJ databases">
        <authorList>
            <person name="Tran Van P."/>
        </authorList>
    </citation>
    <scope>NUCLEOTIDE SEQUENCE</scope>
</reference>
<comment type="subcellular location">
    <subcellularLocation>
        <location evidence="2">Cytoplasm</location>
    </subcellularLocation>
    <subcellularLocation>
        <location evidence="1">Nucleus</location>
    </subcellularLocation>
</comment>
<proteinExistence type="predicted"/>
<keyword evidence="7" id="KW-0106">Calcium</keyword>
<dbReference type="InterPro" id="IPR039865">
    <property type="entry name" value="PPP2R3C"/>
</dbReference>
<dbReference type="GO" id="GO:0005819">
    <property type="term" value="C:spindle"/>
    <property type="evidence" value="ECO:0007669"/>
    <property type="project" value="TreeGrafter"/>
</dbReference>
<dbReference type="GO" id="GO:0005509">
    <property type="term" value="F:calcium ion binding"/>
    <property type="evidence" value="ECO:0007669"/>
    <property type="project" value="InterPro"/>
</dbReference>
<evidence type="ECO:0000256" key="6">
    <source>
        <dbReference type="ARBA" id="ARBA00022737"/>
    </source>
</evidence>
<name>A0A7R8W4X8_9CRUS</name>
<dbReference type="AlphaFoldDB" id="A0A7R8W4X8"/>
<keyword evidence="8" id="KW-0539">Nucleus</keyword>
<dbReference type="PROSITE" id="PS00018">
    <property type="entry name" value="EF_HAND_1"/>
    <property type="match status" value="1"/>
</dbReference>
<feature type="region of interest" description="Disordered" evidence="9">
    <location>
        <begin position="568"/>
        <end position="662"/>
    </location>
</feature>